<organism evidence="2 3">
    <name type="scientific">Celeribacter indicus</name>
    <dbReference type="NCBI Taxonomy" id="1208324"/>
    <lineage>
        <taxon>Bacteria</taxon>
        <taxon>Pseudomonadati</taxon>
        <taxon>Pseudomonadota</taxon>
        <taxon>Alphaproteobacteria</taxon>
        <taxon>Rhodobacterales</taxon>
        <taxon>Roseobacteraceae</taxon>
        <taxon>Celeribacter</taxon>
    </lineage>
</organism>
<name>A0A0B5DUW5_9RHOB</name>
<dbReference type="Pfam" id="PF05119">
    <property type="entry name" value="Terminase_4"/>
    <property type="match status" value="1"/>
</dbReference>
<dbReference type="RefSeq" id="WP_043869805.1">
    <property type="nucleotide sequence ID" value="NZ_CP004393.1"/>
</dbReference>
<proteinExistence type="predicted"/>
<accession>A0A0B5DUW5</accession>
<dbReference type="HOGENOM" id="CLU_107958_4_1_5"/>
<dbReference type="EMBL" id="CP004393">
    <property type="protein sequence ID" value="AJE47188.1"/>
    <property type="molecule type" value="Genomic_DNA"/>
</dbReference>
<dbReference type="AlphaFoldDB" id="A0A0B5DUW5"/>
<reference evidence="2 3" key="1">
    <citation type="journal article" date="2014" name="Int. J. Syst. Evol. Microbiol.">
        <title>Celeribacter indicus sp. nov., a polycyclic aromatic hydrocarbon-degrading bacterium from deep-sea sediment and reclassification of Huaishuia halophila as Celeribacter halophilus comb. nov.</title>
        <authorList>
            <person name="Lai Q."/>
            <person name="Cao J."/>
            <person name="Yuan J."/>
            <person name="Li F."/>
            <person name="Shao Z."/>
        </authorList>
    </citation>
    <scope>NUCLEOTIDE SEQUENCE [LARGE SCALE GENOMIC DNA]</scope>
    <source>
        <strain evidence="2">P73</strain>
    </source>
</reference>
<dbReference type="STRING" id="1208324.P73_2473"/>
<evidence type="ECO:0000256" key="1">
    <source>
        <dbReference type="SAM" id="MobiDB-lite"/>
    </source>
</evidence>
<dbReference type="InterPro" id="IPR006448">
    <property type="entry name" value="Phage_term_ssu_P27"/>
</dbReference>
<sequence>MRGVKPEMKTDPEAITDLDPPGWLSGDAKDEWVRVMPILSKRRILTAADVGSLENFCVAMGQVREMERVLQEKGAVYQAGDMLKRNPAASIQADAMNRARLLAAELGLTPVSRSRPAIRDDAAPEEDDPLSLGGLFGWQGGLGGAVQ</sequence>
<protein>
    <submittedName>
        <fullName evidence="2">p27 family phage terminase small subunit</fullName>
    </submittedName>
</protein>
<keyword evidence="3" id="KW-1185">Reference proteome</keyword>
<dbReference type="OrthoDB" id="7843333at2"/>
<dbReference type="NCBIfam" id="TIGR01558">
    <property type="entry name" value="sm_term_P27"/>
    <property type="match status" value="1"/>
</dbReference>
<feature type="compositionally biased region" description="Basic and acidic residues" evidence="1">
    <location>
        <begin position="1"/>
        <end position="12"/>
    </location>
</feature>
<gene>
    <name evidence="2" type="ORF">P73_2473</name>
</gene>
<feature type="region of interest" description="Disordered" evidence="1">
    <location>
        <begin position="1"/>
        <end position="21"/>
    </location>
</feature>
<evidence type="ECO:0000313" key="3">
    <source>
        <dbReference type="Proteomes" id="UP000031521"/>
    </source>
</evidence>
<dbReference type="KEGG" id="cid:P73_2473"/>
<dbReference type="Proteomes" id="UP000031521">
    <property type="component" value="Chromosome"/>
</dbReference>
<evidence type="ECO:0000313" key="2">
    <source>
        <dbReference type="EMBL" id="AJE47188.1"/>
    </source>
</evidence>